<dbReference type="GO" id="GO:0032588">
    <property type="term" value="C:trans-Golgi network membrane"/>
    <property type="evidence" value="ECO:0007669"/>
    <property type="project" value="TreeGrafter"/>
</dbReference>
<dbReference type="PANTHER" id="PTHR10687">
    <property type="entry name" value="SECRETORY CARRIER-ASSOCIATED MEMBRANE PROTEIN SCAMP"/>
    <property type="match status" value="1"/>
</dbReference>
<dbReference type="GO" id="GO:0015031">
    <property type="term" value="P:protein transport"/>
    <property type="evidence" value="ECO:0007669"/>
    <property type="project" value="InterPro"/>
</dbReference>
<keyword evidence="3 7" id="KW-0812">Transmembrane</keyword>
<feature type="transmembrane region" description="Helical" evidence="7">
    <location>
        <begin position="104"/>
        <end position="124"/>
    </location>
</feature>
<keyword evidence="11" id="KW-1185">Reference proteome</keyword>
<evidence type="ECO:0000313" key="11">
    <source>
        <dbReference type="Proteomes" id="UP001293593"/>
    </source>
</evidence>
<feature type="transmembrane region" description="Helical" evidence="7">
    <location>
        <begin position="195"/>
        <end position="212"/>
    </location>
</feature>
<feature type="compositionally biased region" description="Low complexity" evidence="9">
    <location>
        <begin position="21"/>
        <end position="30"/>
    </location>
</feature>
<dbReference type="PANTHER" id="PTHR10687:SF76">
    <property type="entry name" value="SECRETORY CARRIER-ASSOCIATED MEMBRANE PROTEIN 1"/>
    <property type="match status" value="1"/>
</dbReference>
<evidence type="ECO:0000256" key="7">
    <source>
        <dbReference type="RuleBase" id="RU363122"/>
    </source>
</evidence>
<proteinExistence type="inferred from homology"/>
<feature type="coiled-coil region" evidence="8">
    <location>
        <begin position="40"/>
        <end position="74"/>
    </location>
</feature>
<comment type="similarity">
    <text evidence="2 7">Belongs to the SCAMP family.</text>
</comment>
<gene>
    <name evidence="10" type="ORF">QN277_002779</name>
</gene>
<name>A0AAE1TI96_9FABA</name>
<evidence type="ECO:0000313" key="10">
    <source>
        <dbReference type="EMBL" id="KAK4286187.1"/>
    </source>
</evidence>
<evidence type="ECO:0000256" key="3">
    <source>
        <dbReference type="ARBA" id="ARBA00022692"/>
    </source>
</evidence>
<keyword evidence="4 7" id="KW-1133">Transmembrane helix</keyword>
<evidence type="ECO:0000256" key="6">
    <source>
        <dbReference type="ARBA" id="ARBA00023329"/>
    </source>
</evidence>
<dbReference type="InterPro" id="IPR007273">
    <property type="entry name" value="SCAMP"/>
</dbReference>
<keyword evidence="7" id="KW-0813">Transport</keyword>
<evidence type="ECO:0000256" key="1">
    <source>
        <dbReference type="ARBA" id="ARBA00004003"/>
    </source>
</evidence>
<comment type="caution">
    <text evidence="10">The sequence shown here is derived from an EMBL/GenBank/DDBJ whole genome shotgun (WGS) entry which is preliminary data.</text>
</comment>
<keyword evidence="5 7" id="KW-0472">Membrane</keyword>
<feature type="region of interest" description="Disordered" evidence="9">
    <location>
        <begin position="1"/>
        <end position="37"/>
    </location>
</feature>
<evidence type="ECO:0000256" key="2">
    <source>
        <dbReference type="ARBA" id="ARBA00010482"/>
    </source>
</evidence>
<comment type="subcellular location">
    <subcellularLocation>
        <location evidence="7">Cell membrane</location>
        <topology evidence="7">Multi-pass membrane protein</topology>
    </subcellularLocation>
    <subcellularLocation>
        <location evidence="7">Cytoplasmic vesicle</location>
        <location evidence="7">Secretory vesicle membrane</location>
        <topology evidence="7">Multi-pass membrane protein</topology>
    </subcellularLocation>
</comment>
<dbReference type="GO" id="GO:0005886">
    <property type="term" value="C:plasma membrane"/>
    <property type="evidence" value="ECO:0007669"/>
    <property type="project" value="UniProtKB-SubCell"/>
</dbReference>
<feature type="transmembrane region" description="Helical" evidence="7">
    <location>
        <begin position="136"/>
        <end position="156"/>
    </location>
</feature>
<dbReference type="GO" id="GO:0055038">
    <property type="term" value="C:recycling endosome membrane"/>
    <property type="evidence" value="ECO:0007669"/>
    <property type="project" value="TreeGrafter"/>
</dbReference>
<feature type="transmembrane region" description="Helical" evidence="7">
    <location>
        <begin position="219"/>
        <end position="239"/>
    </location>
</feature>
<dbReference type="Pfam" id="PF04144">
    <property type="entry name" value="SCAMP"/>
    <property type="match status" value="1"/>
</dbReference>
<evidence type="ECO:0000256" key="5">
    <source>
        <dbReference type="ARBA" id="ARBA00023136"/>
    </source>
</evidence>
<keyword evidence="7" id="KW-1003">Cell membrane</keyword>
<comment type="function">
    <text evidence="1 7">Probably involved in membrane trafficking.</text>
</comment>
<feature type="transmembrane region" description="Helical" evidence="7">
    <location>
        <begin position="168"/>
        <end position="189"/>
    </location>
</feature>
<evidence type="ECO:0000256" key="4">
    <source>
        <dbReference type="ARBA" id="ARBA00022989"/>
    </source>
</evidence>
<comment type="caution">
    <text evidence="7">Lacks conserved residue(s) required for the propagation of feature annotation.</text>
</comment>
<reference evidence="10" key="1">
    <citation type="submission" date="2023-10" db="EMBL/GenBank/DDBJ databases">
        <title>Chromosome-level genome of the transformable northern wattle, Acacia crassicarpa.</title>
        <authorList>
            <person name="Massaro I."/>
            <person name="Sinha N.R."/>
            <person name="Poethig S."/>
            <person name="Leichty A.R."/>
        </authorList>
    </citation>
    <scope>NUCLEOTIDE SEQUENCE</scope>
    <source>
        <strain evidence="10">Acra3RX</strain>
        <tissue evidence="10">Leaf</tissue>
    </source>
</reference>
<dbReference type="Proteomes" id="UP001293593">
    <property type="component" value="Unassembled WGS sequence"/>
</dbReference>
<evidence type="ECO:0000256" key="9">
    <source>
        <dbReference type="SAM" id="MobiDB-lite"/>
    </source>
</evidence>
<protein>
    <recommendedName>
        <fullName evidence="7">Secretory carrier-associated membrane protein</fullName>
        <shortName evidence="7">Secretory carrier membrane protein</shortName>
    </recommendedName>
</protein>
<sequence>MSRYENPFEEDVNPFGGGSISGKSSGKSNNDGGGFTNIDLKAKEAELKAKDAELSRKEQELKRKEDAIARAGITLEVKNWPSCLPIIHHDIANDIPIHLQRIQYVAFSTLLGLVLCLVWNLFTMLVGCFNGQGLEILFLAIIYVICGVPGGYILWYRPLYRAMRTESALKFGWFFLTYMIHICFCIYASVAPPFILAGHSLTGFFPALFFIGDRHMLGILYFVGFGLFCAESLLSIFVIQQVLMYFRGSGKAAEARREAARSTVMAAL</sequence>
<accession>A0AAE1TI96</accession>
<dbReference type="GO" id="GO:0030658">
    <property type="term" value="C:transport vesicle membrane"/>
    <property type="evidence" value="ECO:0007669"/>
    <property type="project" value="UniProtKB-SubCell"/>
</dbReference>
<organism evidence="10 11">
    <name type="scientific">Acacia crassicarpa</name>
    <name type="common">northern wattle</name>
    <dbReference type="NCBI Taxonomy" id="499986"/>
    <lineage>
        <taxon>Eukaryota</taxon>
        <taxon>Viridiplantae</taxon>
        <taxon>Streptophyta</taxon>
        <taxon>Embryophyta</taxon>
        <taxon>Tracheophyta</taxon>
        <taxon>Spermatophyta</taxon>
        <taxon>Magnoliopsida</taxon>
        <taxon>eudicotyledons</taxon>
        <taxon>Gunneridae</taxon>
        <taxon>Pentapetalae</taxon>
        <taxon>rosids</taxon>
        <taxon>fabids</taxon>
        <taxon>Fabales</taxon>
        <taxon>Fabaceae</taxon>
        <taxon>Caesalpinioideae</taxon>
        <taxon>mimosoid clade</taxon>
        <taxon>Acacieae</taxon>
        <taxon>Acacia</taxon>
    </lineage>
</organism>
<keyword evidence="6 7" id="KW-0968">Cytoplasmic vesicle</keyword>
<evidence type="ECO:0000256" key="8">
    <source>
        <dbReference type="SAM" id="Coils"/>
    </source>
</evidence>
<dbReference type="AlphaFoldDB" id="A0AAE1TI96"/>
<dbReference type="EMBL" id="JAWXYG010000001">
    <property type="protein sequence ID" value="KAK4286187.1"/>
    <property type="molecule type" value="Genomic_DNA"/>
</dbReference>
<keyword evidence="8" id="KW-0175">Coiled coil</keyword>